<dbReference type="AlphaFoldDB" id="A0A5A9PFM9"/>
<keyword evidence="3" id="KW-1185">Reference proteome</keyword>
<sequence length="119" mass="13812">MKNTLPEPVEKQFATIEEETLYEVASLLDPRFKDSERRKPCFNSRASRTAKKNAAKGFCATCQVLKCPSRSKREEESQRLSSNERTGRFTKNHRPFYSESCGGSREQTRTRKRCLTRQT</sequence>
<evidence type="ECO:0000256" key="1">
    <source>
        <dbReference type="SAM" id="MobiDB-lite"/>
    </source>
</evidence>
<feature type="region of interest" description="Disordered" evidence="1">
    <location>
        <begin position="69"/>
        <end position="119"/>
    </location>
</feature>
<evidence type="ECO:0000313" key="3">
    <source>
        <dbReference type="Proteomes" id="UP000324632"/>
    </source>
</evidence>
<evidence type="ECO:0000313" key="2">
    <source>
        <dbReference type="EMBL" id="KAA0720515.1"/>
    </source>
</evidence>
<accession>A0A5A9PFM9</accession>
<proteinExistence type="predicted"/>
<dbReference type="EMBL" id="SOYY01000006">
    <property type="protein sequence ID" value="KAA0720515.1"/>
    <property type="molecule type" value="Genomic_DNA"/>
</dbReference>
<protein>
    <submittedName>
        <fullName evidence="2">Uncharacterized protein</fullName>
    </submittedName>
</protein>
<comment type="caution">
    <text evidence="2">The sequence shown here is derived from an EMBL/GenBank/DDBJ whole genome shotgun (WGS) entry which is preliminary data.</text>
</comment>
<organism evidence="2 3">
    <name type="scientific">Triplophysa tibetana</name>
    <dbReference type="NCBI Taxonomy" id="1572043"/>
    <lineage>
        <taxon>Eukaryota</taxon>
        <taxon>Metazoa</taxon>
        <taxon>Chordata</taxon>
        <taxon>Craniata</taxon>
        <taxon>Vertebrata</taxon>
        <taxon>Euteleostomi</taxon>
        <taxon>Actinopterygii</taxon>
        <taxon>Neopterygii</taxon>
        <taxon>Teleostei</taxon>
        <taxon>Ostariophysi</taxon>
        <taxon>Cypriniformes</taxon>
        <taxon>Nemacheilidae</taxon>
        <taxon>Triplophysa</taxon>
    </lineage>
</organism>
<dbReference type="Proteomes" id="UP000324632">
    <property type="component" value="Chromosome 6"/>
</dbReference>
<gene>
    <name evidence="2" type="ORF">E1301_Tti016807</name>
</gene>
<feature type="compositionally biased region" description="Basic residues" evidence="1">
    <location>
        <begin position="110"/>
        <end position="119"/>
    </location>
</feature>
<name>A0A5A9PFM9_9TELE</name>
<reference evidence="2 3" key="1">
    <citation type="journal article" date="2019" name="Mol. Ecol. Resour.">
        <title>Chromosome-level genome assembly of Triplophysa tibetana, a fish adapted to the harsh high-altitude environment of the Tibetan Plateau.</title>
        <authorList>
            <person name="Yang X."/>
            <person name="Liu H."/>
            <person name="Ma Z."/>
            <person name="Zou Y."/>
            <person name="Zou M."/>
            <person name="Mao Y."/>
            <person name="Li X."/>
            <person name="Wang H."/>
            <person name="Chen T."/>
            <person name="Wang W."/>
            <person name="Yang R."/>
        </authorList>
    </citation>
    <scope>NUCLEOTIDE SEQUENCE [LARGE SCALE GENOMIC DNA]</scope>
    <source>
        <strain evidence="2">TTIB1903HZAU</strain>
        <tissue evidence="2">Muscle</tissue>
    </source>
</reference>